<dbReference type="EMBL" id="CP026246">
    <property type="protein sequence ID" value="AWP00365.1"/>
    <property type="molecule type" value="Genomic_DNA"/>
</dbReference>
<dbReference type="AlphaFoldDB" id="A0A2U9B8U7"/>
<keyword evidence="2" id="KW-1185">Reference proteome</keyword>
<reference evidence="1 2" key="1">
    <citation type="submission" date="2017-12" db="EMBL/GenBank/DDBJ databases">
        <title>Integrating genomic resources of turbot (Scophthalmus maximus) in depth evaluation of genetic and physical mapping variation across individuals.</title>
        <authorList>
            <person name="Martinez P."/>
        </authorList>
    </citation>
    <scope>NUCLEOTIDE SEQUENCE [LARGE SCALE GENOMIC DNA]</scope>
</reference>
<dbReference type="Proteomes" id="UP000246464">
    <property type="component" value="Chromosome 4"/>
</dbReference>
<organism evidence="1 2">
    <name type="scientific">Scophthalmus maximus</name>
    <name type="common">Turbot</name>
    <name type="synonym">Psetta maxima</name>
    <dbReference type="NCBI Taxonomy" id="52904"/>
    <lineage>
        <taxon>Eukaryota</taxon>
        <taxon>Metazoa</taxon>
        <taxon>Chordata</taxon>
        <taxon>Craniata</taxon>
        <taxon>Vertebrata</taxon>
        <taxon>Euteleostomi</taxon>
        <taxon>Actinopterygii</taxon>
        <taxon>Neopterygii</taxon>
        <taxon>Teleostei</taxon>
        <taxon>Neoteleostei</taxon>
        <taxon>Acanthomorphata</taxon>
        <taxon>Carangaria</taxon>
        <taxon>Pleuronectiformes</taxon>
        <taxon>Pleuronectoidei</taxon>
        <taxon>Scophthalmidae</taxon>
        <taxon>Scophthalmus</taxon>
    </lineage>
</organism>
<sequence>MGELYEEEATTITTSNYAGSYNTQNATRLRDKDDDAELNAMVGDSCSRCAVGRTRRLLPCLCSLTAFPSRSSLLVPKLATARSDREEKFISRGHNFHAELTH</sequence>
<accession>A0A2U9B8U7</accession>
<evidence type="ECO:0000313" key="1">
    <source>
        <dbReference type="EMBL" id="AWP00365.1"/>
    </source>
</evidence>
<gene>
    <name evidence="1" type="ORF">SMAX5B_004161</name>
</gene>
<proteinExistence type="predicted"/>
<protein>
    <submittedName>
        <fullName evidence="1">Uncharacterized protein</fullName>
    </submittedName>
</protein>
<evidence type="ECO:0000313" key="2">
    <source>
        <dbReference type="Proteomes" id="UP000246464"/>
    </source>
</evidence>
<name>A0A2U9B8U7_SCOMX</name>